<feature type="domain" description="PTS EIIA type-2" evidence="1">
    <location>
        <begin position="1"/>
        <end position="152"/>
    </location>
</feature>
<name>A0ABS4KQ52_9CLOT</name>
<dbReference type="SUPFAM" id="SSF55804">
    <property type="entry name" value="Phoshotransferase/anion transport protein"/>
    <property type="match status" value="1"/>
</dbReference>
<dbReference type="PROSITE" id="PS51094">
    <property type="entry name" value="PTS_EIIA_TYPE_2"/>
    <property type="match status" value="1"/>
</dbReference>
<dbReference type="RefSeq" id="WP_209701107.1">
    <property type="nucleotide sequence ID" value="NZ_JAGGLM010000003.1"/>
</dbReference>
<dbReference type="PANTHER" id="PTHR47738">
    <property type="entry name" value="PTS SYSTEM FRUCTOSE-LIKE EIIA COMPONENT-RELATED"/>
    <property type="match status" value="1"/>
</dbReference>
<gene>
    <name evidence="2" type="ORF">J2Z42_000842</name>
</gene>
<dbReference type="Pfam" id="PF00359">
    <property type="entry name" value="PTS_EIIA_2"/>
    <property type="match status" value="1"/>
</dbReference>
<dbReference type="Proteomes" id="UP001519307">
    <property type="component" value="Unassembled WGS sequence"/>
</dbReference>
<organism evidence="2 3">
    <name type="scientific">Clostridium algifaecis</name>
    <dbReference type="NCBI Taxonomy" id="1472040"/>
    <lineage>
        <taxon>Bacteria</taxon>
        <taxon>Bacillati</taxon>
        <taxon>Bacillota</taxon>
        <taxon>Clostridia</taxon>
        <taxon>Eubacteriales</taxon>
        <taxon>Clostridiaceae</taxon>
        <taxon>Clostridium</taxon>
    </lineage>
</organism>
<comment type="caution">
    <text evidence="2">The sequence shown here is derived from an EMBL/GenBank/DDBJ whole genome shotgun (WGS) entry which is preliminary data.</text>
</comment>
<sequence>MNNTIDGIYYDMLIMDNIKTKEDAIKYISNYLENKGYVNEQYVNATIKREHVYPTGLATKPIGIAVPHSERENVIEPAVIMGILKKPIEFCKMEDSKSKINVGVVFLLALKGENSHLNYLRNIVNYCKDEENLKKLYYAESKDEAYKIFMSQILKFD</sequence>
<keyword evidence="3" id="KW-1185">Reference proteome</keyword>
<evidence type="ECO:0000313" key="2">
    <source>
        <dbReference type="EMBL" id="MBP2032177.1"/>
    </source>
</evidence>
<dbReference type="EMBL" id="JAGGLM010000003">
    <property type="protein sequence ID" value="MBP2032177.1"/>
    <property type="molecule type" value="Genomic_DNA"/>
</dbReference>
<proteinExistence type="predicted"/>
<dbReference type="Gene3D" id="3.40.930.10">
    <property type="entry name" value="Mannitol-specific EII, Chain A"/>
    <property type="match status" value="1"/>
</dbReference>
<evidence type="ECO:0000313" key="3">
    <source>
        <dbReference type="Proteomes" id="UP001519307"/>
    </source>
</evidence>
<dbReference type="PANTHER" id="PTHR47738:SF3">
    <property type="entry name" value="PHOSPHOTRANSFERASE SYSTEM MANNITOL_FRUCTOSE-SPECIFIC IIA DOMAIN CONTAINING PROTEIN"/>
    <property type="match status" value="1"/>
</dbReference>
<dbReference type="InterPro" id="IPR051541">
    <property type="entry name" value="PTS_SugarTrans_NitroReg"/>
</dbReference>
<dbReference type="InterPro" id="IPR016152">
    <property type="entry name" value="PTrfase/Anion_transptr"/>
</dbReference>
<reference evidence="2 3" key="1">
    <citation type="submission" date="2021-03" db="EMBL/GenBank/DDBJ databases">
        <title>Genomic Encyclopedia of Type Strains, Phase IV (KMG-IV): sequencing the most valuable type-strain genomes for metagenomic binning, comparative biology and taxonomic classification.</title>
        <authorList>
            <person name="Goeker M."/>
        </authorList>
    </citation>
    <scope>NUCLEOTIDE SEQUENCE [LARGE SCALE GENOMIC DNA]</scope>
    <source>
        <strain evidence="2 3">DSM 28783</strain>
    </source>
</reference>
<protein>
    <submittedName>
        <fullName evidence="2">PTS system galactitol-specific IIA component</fullName>
    </submittedName>
</protein>
<dbReference type="CDD" id="cd00211">
    <property type="entry name" value="PTS_IIA_fru"/>
    <property type="match status" value="1"/>
</dbReference>
<evidence type="ECO:0000259" key="1">
    <source>
        <dbReference type="PROSITE" id="PS51094"/>
    </source>
</evidence>
<accession>A0ABS4KQ52</accession>
<dbReference type="InterPro" id="IPR002178">
    <property type="entry name" value="PTS_EIIA_type-2_dom"/>
</dbReference>